<gene>
    <name evidence="5" type="ORF">GX950_01125</name>
</gene>
<feature type="domain" description="HTH arsR-type" evidence="4">
    <location>
        <begin position="8"/>
        <end position="107"/>
    </location>
</feature>
<accession>A0A7K4BZ88</accession>
<evidence type="ECO:0000256" key="1">
    <source>
        <dbReference type="ARBA" id="ARBA00023015"/>
    </source>
</evidence>
<dbReference type="PANTHER" id="PTHR43132:SF2">
    <property type="entry name" value="ARSENICAL RESISTANCE OPERON REPRESSOR ARSR-RELATED"/>
    <property type="match status" value="1"/>
</dbReference>
<evidence type="ECO:0000256" key="3">
    <source>
        <dbReference type="ARBA" id="ARBA00023163"/>
    </source>
</evidence>
<dbReference type="SUPFAM" id="SSF46785">
    <property type="entry name" value="Winged helix' DNA-binding domain"/>
    <property type="match status" value="1"/>
</dbReference>
<organism evidence="5 6">
    <name type="scientific">Candidatus Iainarchaeum sp</name>
    <dbReference type="NCBI Taxonomy" id="3101447"/>
    <lineage>
        <taxon>Archaea</taxon>
        <taxon>Candidatus Iainarchaeota</taxon>
        <taxon>Candidatus Iainarchaeia</taxon>
        <taxon>Candidatus Iainarchaeales</taxon>
        <taxon>Candidatus Iainarchaeaceae</taxon>
        <taxon>Candidatus Iainarchaeum</taxon>
    </lineage>
</organism>
<reference evidence="5 6" key="1">
    <citation type="journal article" date="2020" name="Biotechnol. Biofuels">
        <title>New insights from the biogas microbiome by comprehensive genome-resolved metagenomics of nearly 1600 species originating from multiple anaerobic digesters.</title>
        <authorList>
            <person name="Campanaro S."/>
            <person name="Treu L."/>
            <person name="Rodriguez-R L.M."/>
            <person name="Kovalovszki A."/>
            <person name="Ziels R.M."/>
            <person name="Maus I."/>
            <person name="Zhu X."/>
            <person name="Kougias P.G."/>
            <person name="Basile A."/>
            <person name="Luo G."/>
            <person name="Schluter A."/>
            <person name="Konstantinidis K.T."/>
            <person name="Angelidaki I."/>
        </authorList>
    </citation>
    <scope>NUCLEOTIDE SEQUENCE [LARGE SCALE GENOMIC DNA]</scope>
    <source>
        <strain evidence="5">AS22ysBPME_79</strain>
    </source>
</reference>
<sequence length="111" mass="12901">MKSSFSSHYSPKSSYPHKCLGVLGNKLRCDIINSLRKEPKTVQKICKEIKAEQSIVSHALKDLRKCSFVNFKQKGKEREYYLSSDIFTKSKNKPLFELLKEHVEKNCKGKY</sequence>
<dbReference type="InterPro" id="IPR011991">
    <property type="entry name" value="ArsR-like_HTH"/>
</dbReference>
<dbReference type="InterPro" id="IPR051011">
    <property type="entry name" value="Metal_resp_trans_reg"/>
</dbReference>
<name>A0A7K4BZ88_9ARCH</name>
<proteinExistence type="predicted"/>
<dbReference type="CDD" id="cd00090">
    <property type="entry name" value="HTH_ARSR"/>
    <property type="match status" value="1"/>
</dbReference>
<evidence type="ECO:0000313" key="5">
    <source>
        <dbReference type="EMBL" id="NMA44399.1"/>
    </source>
</evidence>
<dbReference type="GO" id="GO:0003700">
    <property type="term" value="F:DNA-binding transcription factor activity"/>
    <property type="evidence" value="ECO:0007669"/>
    <property type="project" value="InterPro"/>
</dbReference>
<dbReference type="AlphaFoldDB" id="A0A7K4BZ88"/>
<dbReference type="Gene3D" id="1.10.10.10">
    <property type="entry name" value="Winged helix-like DNA-binding domain superfamily/Winged helix DNA-binding domain"/>
    <property type="match status" value="1"/>
</dbReference>
<evidence type="ECO:0000313" key="6">
    <source>
        <dbReference type="Proteomes" id="UP000526302"/>
    </source>
</evidence>
<dbReference type="Pfam" id="PF01022">
    <property type="entry name" value="HTH_5"/>
    <property type="match status" value="1"/>
</dbReference>
<evidence type="ECO:0000259" key="4">
    <source>
        <dbReference type="PROSITE" id="PS50987"/>
    </source>
</evidence>
<dbReference type="InterPro" id="IPR001845">
    <property type="entry name" value="HTH_ArsR_DNA-bd_dom"/>
</dbReference>
<protein>
    <submittedName>
        <fullName evidence="5">Winged helix-turn-helix transcriptional regulator</fullName>
    </submittedName>
</protein>
<dbReference type="PANTHER" id="PTHR43132">
    <property type="entry name" value="ARSENICAL RESISTANCE OPERON REPRESSOR ARSR-RELATED"/>
    <property type="match status" value="1"/>
</dbReference>
<keyword evidence="2" id="KW-0238">DNA-binding</keyword>
<dbReference type="PROSITE" id="PS50987">
    <property type="entry name" value="HTH_ARSR_2"/>
    <property type="match status" value="1"/>
</dbReference>
<keyword evidence="1" id="KW-0805">Transcription regulation</keyword>
<dbReference type="InterPro" id="IPR036390">
    <property type="entry name" value="WH_DNA-bd_sf"/>
</dbReference>
<evidence type="ECO:0000256" key="2">
    <source>
        <dbReference type="ARBA" id="ARBA00023125"/>
    </source>
</evidence>
<dbReference type="Proteomes" id="UP000526302">
    <property type="component" value="Unassembled WGS sequence"/>
</dbReference>
<dbReference type="InterPro" id="IPR036388">
    <property type="entry name" value="WH-like_DNA-bd_sf"/>
</dbReference>
<dbReference type="EMBL" id="JAAZKV010000009">
    <property type="protein sequence ID" value="NMA44399.1"/>
    <property type="molecule type" value="Genomic_DNA"/>
</dbReference>
<comment type="caution">
    <text evidence="5">The sequence shown here is derived from an EMBL/GenBank/DDBJ whole genome shotgun (WGS) entry which is preliminary data.</text>
</comment>
<keyword evidence="3" id="KW-0804">Transcription</keyword>
<dbReference type="GO" id="GO:0003677">
    <property type="term" value="F:DNA binding"/>
    <property type="evidence" value="ECO:0007669"/>
    <property type="project" value="UniProtKB-KW"/>
</dbReference>
<dbReference type="SMART" id="SM00418">
    <property type="entry name" value="HTH_ARSR"/>
    <property type="match status" value="1"/>
</dbReference>